<reference evidence="2 3" key="1">
    <citation type="journal article" date="2015" name="Proc. Natl. Acad. Sci. U.S.A.">
        <title>The resurrection genome of Boea hygrometrica: A blueprint for survival of dehydration.</title>
        <authorList>
            <person name="Xiao L."/>
            <person name="Yang G."/>
            <person name="Zhang L."/>
            <person name="Yang X."/>
            <person name="Zhao S."/>
            <person name="Ji Z."/>
            <person name="Zhou Q."/>
            <person name="Hu M."/>
            <person name="Wang Y."/>
            <person name="Chen M."/>
            <person name="Xu Y."/>
            <person name="Jin H."/>
            <person name="Xiao X."/>
            <person name="Hu G."/>
            <person name="Bao F."/>
            <person name="Hu Y."/>
            <person name="Wan P."/>
            <person name="Li L."/>
            <person name="Deng X."/>
            <person name="Kuang T."/>
            <person name="Xiang C."/>
            <person name="Zhu J.K."/>
            <person name="Oliver M.J."/>
            <person name="He Y."/>
        </authorList>
    </citation>
    <scope>NUCLEOTIDE SEQUENCE [LARGE SCALE GENOMIC DNA]</scope>
    <source>
        <strain evidence="3">cv. XS01</strain>
    </source>
</reference>
<organism evidence="2 3">
    <name type="scientific">Dorcoceras hygrometricum</name>
    <dbReference type="NCBI Taxonomy" id="472368"/>
    <lineage>
        <taxon>Eukaryota</taxon>
        <taxon>Viridiplantae</taxon>
        <taxon>Streptophyta</taxon>
        <taxon>Embryophyta</taxon>
        <taxon>Tracheophyta</taxon>
        <taxon>Spermatophyta</taxon>
        <taxon>Magnoliopsida</taxon>
        <taxon>eudicotyledons</taxon>
        <taxon>Gunneridae</taxon>
        <taxon>Pentapetalae</taxon>
        <taxon>asterids</taxon>
        <taxon>lamiids</taxon>
        <taxon>Lamiales</taxon>
        <taxon>Gesneriaceae</taxon>
        <taxon>Didymocarpoideae</taxon>
        <taxon>Trichosporeae</taxon>
        <taxon>Loxocarpinae</taxon>
        <taxon>Dorcoceras</taxon>
    </lineage>
</organism>
<evidence type="ECO:0000313" key="2">
    <source>
        <dbReference type="EMBL" id="KZT76518.1"/>
    </source>
</evidence>
<feature type="compositionally biased region" description="Polar residues" evidence="1">
    <location>
        <begin position="71"/>
        <end position="81"/>
    </location>
</feature>
<keyword evidence="3" id="KW-1185">Reference proteome</keyword>
<protein>
    <submittedName>
        <fullName evidence="2">Uncharacterized protein</fullName>
    </submittedName>
</protein>
<evidence type="ECO:0000313" key="3">
    <source>
        <dbReference type="Proteomes" id="UP000250235"/>
    </source>
</evidence>
<evidence type="ECO:0000256" key="1">
    <source>
        <dbReference type="SAM" id="MobiDB-lite"/>
    </source>
</evidence>
<feature type="compositionally biased region" description="Polar residues" evidence="1">
    <location>
        <begin position="1"/>
        <end position="11"/>
    </location>
</feature>
<feature type="compositionally biased region" description="Basic and acidic residues" evidence="1">
    <location>
        <begin position="35"/>
        <end position="49"/>
    </location>
</feature>
<feature type="region of interest" description="Disordered" evidence="1">
    <location>
        <begin position="1"/>
        <end position="104"/>
    </location>
</feature>
<accession>A0A2Z7A0F0</accession>
<dbReference type="AlphaFoldDB" id="A0A2Z7A0F0"/>
<gene>
    <name evidence="2" type="ORF">F511_46457</name>
</gene>
<dbReference type="Proteomes" id="UP000250235">
    <property type="component" value="Unassembled WGS sequence"/>
</dbReference>
<sequence>MRKLSVQQRASAQVHRPFTQHRASTVAHITSAAAQDRRATMREAAHSHDATISQGPPHRRPASVDQHRNQRPSSALPTSQHLHAKGRPIMRRTCGTGAQDDRRLGAAMRRWIGRDVDLSDRFQI</sequence>
<dbReference type="EMBL" id="KV114134">
    <property type="protein sequence ID" value="KZT76518.1"/>
    <property type="molecule type" value="Genomic_DNA"/>
</dbReference>
<proteinExistence type="predicted"/>
<name>A0A2Z7A0F0_9LAMI</name>